<dbReference type="Gene3D" id="3.40.50.10350">
    <property type="entry name" value="Glycerate kinase, domain 1"/>
    <property type="match status" value="1"/>
</dbReference>
<dbReference type="Gene3D" id="3.90.1510.10">
    <property type="entry name" value="Glycerate kinase, domain 2"/>
    <property type="match status" value="1"/>
</dbReference>
<evidence type="ECO:0000256" key="1">
    <source>
        <dbReference type="ARBA" id="ARBA00006284"/>
    </source>
</evidence>
<name>A0ABS7JZD3_9BACI</name>
<dbReference type="Pfam" id="PF02595">
    <property type="entry name" value="Gly_kinase"/>
    <property type="match status" value="1"/>
</dbReference>
<comment type="caution">
    <text evidence="5">The sequence shown here is derived from an EMBL/GenBank/DDBJ whole genome shotgun (WGS) entry which is preliminary data.</text>
</comment>
<dbReference type="PIRSF" id="PIRSF006078">
    <property type="entry name" value="GlxK"/>
    <property type="match status" value="1"/>
</dbReference>
<keyword evidence="2 4" id="KW-0808">Transferase</keyword>
<dbReference type="InterPro" id="IPR018197">
    <property type="entry name" value="Glycerate_kinase_RE-like"/>
</dbReference>
<dbReference type="InterPro" id="IPR036129">
    <property type="entry name" value="Glycerate_kinase_sf"/>
</dbReference>
<evidence type="ECO:0000313" key="5">
    <source>
        <dbReference type="EMBL" id="MBY0095347.1"/>
    </source>
</evidence>
<dbReference type="EMBL" id="JACWFH010000001">
    <property type="protein sequence ID" value="MBY0095347.1"/>
    <property type="molecule type" value="Genomic_DNA"/>
</dbReference>
<evidence type="ECO:0000256" key="4">
    <source>
        <dbReference type="PIRNR" id="PIRNR006078"/>
    </source>
</evidence>
<dbReference type="RefSeq" id="WP_221870220.1">
    <property type="nucleotide sequence ID" value="NZ_JACWFH010000001.1"/>
</dbReference>
<proteinExistence type="inferred from homology"/>
<evidence type="ECO:0000256" key="2">
    <source>
        <dbReference type="ARBA" id="ARBA00022679"/>
    </source>
</evidence>
<keyword evidence="6" id="KW-1185">Reference proteome</keyword>
<gene>
    <name evidence="5" type="ORF">H0185_00735</name>
</gene>
<sequence length="382" mass="40029">MKLLIAPDSFKGSLTSLDVAKAIESGLKKVDIHTNTTILPMADGGEGTLTALIKATNGEVIKVNVLDSLGREITGYYGILGNSRTAVIELAVASGLPLLRQSELNPYVTSTYGTGQLINHALEKGIDSFIICLGGSATNDAGAGILKALGFRLLDKDGMELSEGGLALRNLAAIDDKNVNPSIRRATFQLACDVNNPFIGVNGATHVFGPQKGATVAQIVELEQALKVFADVVYEKTGRRIHDLKGAGAAGGTAGGLLAFLNASLHPGVEIVMEALKIPEILADGNIDLVITGEGKLDYQTGFGKVVAGLTTLANRSKIPVVAICGQVEMDGSVFQELGLTSAFSITNGPMGLDEAMGNASILLEHTSEQIYRLFLARTVRQ</sequence>
<dbReference type="Proteomes" id="UP000769780">
    <property type="component" value="Unassembled WGS sequence"/>
</dbReference>
<dbReference type="PANTHER" id="PTHR21599:SF0">
    <property type="entry name" value="GLYCERATE KINASE"/>
    <property type="match status" value="1"/>
</dbReference>
<dbReference type="NCBIfam" id="TIGR00045">
    <property type="entry name" value="glycerate kinase"/>
    <property type="match status" value="1"/>
</dbReference>
<dbReference type="InterPro" id="IPR018193">
    <property type="entry name" value="Glyc_kinase_flavodox-like_fold"/>
</dbReference>
<dbReference type="SUPFAM" id="SSF110738">
    <property type="entry name" value="Glycerate kinase I"/>
    <property type="match status" value="1"/>
</dbReference>
<dbReference type="InterPro" id="IPR004381">
    <property type="entry name" value="Glycerate_kinase"/>
</dbReference>
<accession>A0ABS7JZD3</accession>
<evidence type="ECO:0000313" key="6">
    <source>
        <dbReference type="Proteomes" id="UP000769780"/>
    </source>
</evidence>
<evidence type="ECO:0000256" key="3">
    <source>
        <dbReference type="ARBA" id="ARBA00022777"/>
    </source>
</evidence>
<reference evidence="5 6" key="1">
    <citation type="submission" date="2020-07" db="EMBL/GenBank/DDBJ databases">
        <title>Fungal Genomes of the International Space Station.</title>
        <authorList>
            <person name="Seuylemezian A."/>
            <person name="Singh N.K."/>
            <person name="Wood J."/>
            <person name="Venkateswaran K."/>
        </authorList>
    </citation>
    <scope>NUCLEOTIDE SEQUENCE [LARGE SCALE GENOMIC DNA]</scope>
    <source>
        <strain evidence="5 6">PL-B2</strain>
    </source>
</reference>
<dbReference type="GO" id="GO:0016301">
    <property type="term" value="F:kinase activity"/>
    <property type="evidence" value="ECO:0007669"/>
    <property type="project" value="UniProtKB-KW"/>
</dbReference>
<comment type="similarity">
    <text evidence="1 4">Belongs to the glycerate kinase type-1 family.</text>
</comment>
<organism evidence="5 6">
    <name type="scientific">Mesobacillus maritimus</name>
    <dbReference type="NCBI Taxonomy" id="1643336"/>
    <lineage>
        <taxon>Bacteria</taxon>
        <taxon>Bacillati</taxon>
        <taxon>Bacillota</taxon>
        <taxon>Bacilli</taxon>
        <taxon>Bacillales</taxon>
        <taxon>Bacillaceae</taxon>
        <taxon>Mesobacillus</taxon>
    </lineage>
</organism>
<keyword evidence="3 4" id="KW-0418">Kinase</keyword>
<dbReference type="PANTHER" id="PTHR21599">
    <property type="entry name" value="GLYCERATE KINASE"/>
    <property type="match status" value="1"/>
</dbReference>
<protein>
    <submittedName>
        <fullName evidence="5">Glycerate kinase</fullName>
    </submittedName>
</protein>